<feature type="domain" description="Stress-response A/B barrel" evidence="2">
    <location>
        <begin position="2"/>
        <end position="100"/>
    </location>
</feature>
<proteinExistence type="predicted"/>
<evidence type="ECO:0000256" key="1">
    <source>
        <dbReference type="ARBA" id="ARBA00011738"/>
    </source>
</evidence>
<dbReference type="SUPFAM" id="SSF54909">
    <property type="entry name" value="Dimeric alpha+beta barrel"/>
    <property type="match status" value="1"/>
</dbReference>
<sequence>MIQHCVFLRFKASVPEIEKQAIYQAITDLKQVVPGMVDVKAGPNVSPEGLNGGFVDGFIVTFDDSKSRDAYLKHPDHIVVGERIAAATDGGLSGILVFDLQV</sequence>
<dbReference type="PROSITE" id="PS51502">
    <property type="entry name" value="S_R_A_B_BARREL"/>
    <property type="match status" value="1"/>
</dbReference>
<reference evidence="3 4" key="1">
    <citation type="submission" date="2016-09" db="EMBL/GenBank/DDBJ databases">
        <title>Rhizobium oryziradicis sp. nov., isolated from the root of rice.</title>
        <authorList>
            <person name="Zhao J."/>
            <person name="Zhang X."/>
        </authorList>
    </citation>
    <scope>NUCLEOTIDE SEQUENCE [LARGE SCALE GENOMIC DNA]</scope>
    <source>
        <strain evidence="3 4">N19</strain>
    </source>
</reference>
<keyword evidence="4" id="KW-1185">Reference proteome</keyword>
<name>A0A1Q8ZU58_9HYPH</name>
<dbReference type="InterPro" id="IPR044662">
    <property type="entry name" value="HS1/DABB1-like"/>
</dbReference>
<dbReference type="PANTHER" id="PTHR33178:SF10">
    <property type="entry name" value="STRESS-RESPONSE A_B BARREL DOMAIN-CONTAINING PROTEIN"/>
    <property type="match status" value="1"/>
</dbReference>
<dbReference type="InterPro" id="IPR011008">
    <property type="entry name" value="Dimeric_a/b-barrel"/>
</dbReference>
<dbReference type="EMBL" id="MKIM01000024">
    <property type="protein sequence ID" value="OLP45614.1"/>
    <property type="molecule type" value="Genomic_DNA"/>
</dbReference>
<dbReference type="RefSeq" id="WP_075638628.1">
    <property type="nucleotide sequence ID" value="NZ_MKIM01000024.1"/>
</dbReference>
<gene>
    <name evidence="3" type="ORF">BJF95_10645</name>
</gene>
<protein>
    <submittedName>
        <fullName evidence="3">Stress responsive protein</fullName>
    </submittedName>
</protein>
<dbReference type="AlphaFoldDB" id="A0A1Q8ZU58"/>
<dbReference type="Gene3D" id="3.30.70.100">
    <property type="match status" value="1"/>
</dbReference>
<dbReference type="PANTHER" id="PTHR33178">
    <property type="match status" value="1"/>
</dbReference>
<dbReference type="Pfam" id="PF07876">
    <property type="entry name" value="Dabb"/>
    <property type="match status" value="1"/>
</dbReference>
<dbReference type="SMART" id="SM00886">
    <property type="entry name" value="Dabb"/>
    <property type="match status" value="1"/>
</dbReference>
<accession>A0A1Q8ZU58</accession>
<evidence type="ECO:0000313" key="3">
    <source>
        <dbReference type="EMBL" id="OLP45614.1"/>
    </source>
</evidence>
<comment type="caution">
    <text evidence="3">The sequence shown here is derived from an EMBL/GenBank/DDBJ whole genome shotgun (WGS) entry which is preliminary data.</text>
</comment>
<dbReference type="InterPro" id="IPR013097">
    <property type="entry name" value="Dabb"/>
</dbReference>
<evidence type="ECO:0000313" key="4">
    <source>
        <dbReference type="Proteomes" id="UP000186894"/>
    </source>
</evidence>
<organism evidence="3 4">
    <name type="scientific">Rhizobium oryziradicis</name>
    <dbReference type="NCBI Taxonomy" id="1867956"/>
    <lineage>
        <taxon>Bacteria</taxon>
        <taxon>Pseudomonadati</taxon>
        <taxon>Pseudomonadota</taxon>
        <taxon>Alphaproteobacteria</taxon>
        <taxon>Hyphomicrobiales</taxon>
        <taxon>Rhizobiaceae</taxon>
        <taxon>Rhizobium/Agrobacterium group</taxon>
        <taxon>Rhizobium</taxon>
    </lineage>
</organism>
<dbReference type="STRING" id="1867956.BJF95_10645"/>
<comment type="subunit">
    <text evidence="1">Homodimer.</text>
</comment>
<dbReference type="Proteomes" id="UP000186894">
    <property type="component" value="Unassembled WGS sequence"/>
</dbReference>
<evidence type="ECO:0000259" key="2">
    <source>
        <dbReference type="PROSITE" id="PS51502"/>
    </source>
</evidence>
<dbReference type="OrthoDB" id="9816070at2"/>